<comment type="pathway">
    <text evidence="1 11">Lipid metabolism; fatty acid biosynthesis.</text>
</comment>
<dbReference type="SUPFAM" id="SSF51735">
    <property type="entry name" value="NAD(P)-binding Rossmann-fold domains"/>
    <property type="match status" value="1"/>
</dbReference>
<keyword evidence="11" id="KW-0443">Lipid metabolism</keyword>
<keyword evidence="14" id="KW-1185">Reference proteome</keyword>
<dbReference type="GO" id="GO:0006633">
    <property type="term" value="P:fatty acid biosynthetic process"/>
    <property type="evidence" value="ECO:0007669"/>
    <property type="project" value="UniProtKB-UniPathway"/>
</dbReference>
<evidence type="ECO:0000256" key="3">
    <source>
        <dbReference type="ARBA" id="ARBA00012948"/>
    </source>
</evidence>
<dbReference type="InterPro" id="IPR011283">
    <property type="entry name" value="Acetoacetyl-CoA_reductase"/>
</dbReference>
<organism evidence="13 14">
    <name type="scientific">Bacillus aerolatus</name>
    <dbReference type="NCBI Taxonomy" id="2653354"/>
    <lineage>
        <taxon>Bacteria</taxon>
        <taxon>Bacillati</taxon>
        <taxon>Bacillota</taxon>
        <taxon>Bacilli</taxon>
        <taxon>Bacillales</taxon>
        <taxon>Bacillaceae</taxon>
        <taxon>Bacillus</taxon>
    </lineage>
</organism>
<feature type="active site" description="Proton acceptor" evidence="8">
    <location>
        <position position="170"/>
    </location>
</feature>
<feature type="binding site" evidence="9">
    <location>
        <begin position="27"/>
        <end position="30"/>
    </location>
    <ligand>
        <name>NADP(+)</name>
        <dbReference type="ChEBI" id="CHEBI:58349"/>
    </ligand>
</feature>
<gene>
    <name evidence="13" type="primary">fabG</name>
    <name evidence="13" type="ORF">F9802_09230</name>
</gene>
<dbReference type="InterPro" id="IPR020904">
    <property type="entry name" value="Sc_DH/Rdtase_CS"/>
</dbReference>
<keyword evidence="6 11" id="KW-0275">Fatty acid biosynthesis</keyword>
<dbReference type="Proteomes" id="UP000429595">
    <property type="component" value="Unassembled WGS sequence"/>
</dbReference>
<evidence type="ECO:0000256" key="5">
    <source>
        <dbReference type="ARBA" id="ARBA00023002"/>
    </source>
</evidence>
<dbReference type="Gene3D" id="3.40.50.720">
    <property type="entry name" value="NAD(P)-binding Rossmann-like Domain"/>
    <property type="match status" value="1"/>
</dbReference>
<comment type="catalytic activity">
    <reaction evidence="7 11">
        <text>a (3R)-hydroxyacyl-[ACP] + NADP(+) = a 3-oxoacyl-[ACP] + NADPH + H(+)</text>
        <dbReference type="Rhea" id="RHEA:17397"/>
        <dbReference type="Rhea" id="RHEA-COMP:9916"/>
        <dbReference type="Rhea" id="RHEA-COMP:9945"/>
        <dbReference type="ChEBI" id="CHEBI:15378"/>
        <dbReference type="ChEBI" id="CHEBI:57783"/>
        <dbReference type="ChEBI" id="CHEBI:58349"/>
        <dbReference type="ChEBI" id="CHEBI:78776"/>
        <dbReference type="ChEBI" id="CHEBI:78827"/>
        <dbReference type="EC" id="1.1.1.100"/>
    </reaction>
</comment>
<dbReference type="AlphaFoldDB" id="A0A6I1FLS2"/>
<comment type="similarity">
    <text evidence="2 10">Belongs to the short-chain dehydrogenases/reductases (SDR) family.</text>
</comment>
<comment type="subunit">
    <text evidence="11">Homotetramer.</text>
</comment>
<comment type="function">
    <text evidence="11">Catalyzes the NADPH-dependent reduction of beta-ketoacyl-ACP substrates to beta-hydroxyacyl-ACP products, the first reductive step in the elongation cycle of fatty acid biosynthesis.</text>
</comment>
<keyword evidence="9 11" id="KW-0521">NADP</keyword>
<dbReference type="NCBIfam" id="NF009464">
    <property type="entry name" value="PRK12824.1"/>
    <property type="match status" value="1"/>
</dbReference>
<dbReference type="InterPro" id="IPR050259">
    <property type="entry name" value="SDR"/>
</dbReference>
<dbReference type="SMART" id="SM00822">
    <property type="entry name" value="PKS_KR"/>
    <property type="match status" value="1"/>
</dbReference>
<sequence length="260" mass="28208">MTILEKEMIQQNEETFKLQDKVVIVTGGSRGIGATIVKELAKQGANVVINYNSSAEHAEALVEDIDRLGGKAIACKADVSNLEEAKQLVETTKNQFGRVDILINNAGITRDRTFRKLSEEEWHEVLNVNLNSVYHTTSAVINTMLEQKYGRIINISSIIGQAGGFGQTNYSTSKAGMIGFTKSLALETAKNGVTVNAICPGYIETEMSAAIPENILEQIVSKIPMKRLGKTSEIAEAVIFLASSDYITGQCINVNGGAYM</sequence>
<dbReference type="PROSITE" id="PS00061">
    <property type="entry name" value="ADH_SHORT"/>
    <property type="match status" value="1"/>
</dbReference>
<dbReference type="UniPathway" id="UPA00094"/>
<dbReference type="NCBIfam" id="TIGR01830">
    <property type="entry name" value="3oxo_ACP_reduc"/>
    <property type="match status" value="1"/>
</dbReference>
<dbReference type="PRINTS" id="PR00081">
    <property type="entry name" value="GDHRDH"/>
</dbReference>
<evidence type="ECO:0000259" key="12">
    <source>
        <dbReference type="SMART" id="SM00822"/>
    </source>
</evidence>
<dbReference type="EC" id="1.1.1.100" evidence="3 11"/>
<dbReference type="InterPro" id="IPR011284">
    <property type="entry name" value="3oxo_ACP_reduc"/>
</dbReference>
<name>A0A6I1FLS2_9BACI</name>
<dbReference type="EMBL" id="WEIO01000004">
    <property type="protein sequence ID" value="KAB7707179.1"/>
    <property type="molecule type" value="Genomic_DNA"/>
</dbReference>
<dbReference type="CDD" id="cd05333">
    <property type="entry name" value="BKR_SDR_c"/>
    <property type="match status" value="1"/>
</dbReference>
<evidence type="ECO:0000256" key="2">
    <source>
        <dbReference type="ARBA" id="ARBA00006484"/>
    </source>
</evidence>
<evidence type="ECO:0000256" key="4">
    <source>
        <dbReference type="ARBA" id="ARBA00022832"/>
    </source>
</evidence>
<accession>A0A6I1FLS2</accession>
<dbReference type="InterPro" id="IPR002347">
    <property type="entry name" value="SDR_fam"/>
</dbReference>
<dbReference type="PANTHER" id="PTHR42879">
    <property type="entry name" value="3-OXOACYL-(ACYL-CARRIER-PROTEIN) REDUCTASE"/>
    <property type="match status" value="1"/>
</dbReference>
<evidence type="ECO:0000256" key="9">
    <source>
        <dbReference type="PIRSR" id="PIRSR611284-2"/>
    </source>
</evidence>
<keyword evidence="5 11" id="KW-0560">Oxidoreductase</keyword>
<dbReference type="GO" id="GO:0018454">
    <property type="term" value="F:acetoacetyl-CoA reductase activity"/>
    <property type="evidence" value="ECO:0007669"/>
    <property type="project" value="InterPro"/>
</dbReference>
<dbReference type="NCBIfam" id="NF009466">
    <property type="entry name" value="PRK12826.1-2"/>
    <property type="match status" value="1"/>
</dbReference>
<keyword evidence="11" id="KW-0444">Lipid biosynthesis</keyword>
<evidence type="ECO:0000256" key="7">
    <source>
        <dbReference type="ARBA" id="ARBA00048508"/>
    </source>
</evidence>
<keyword evidence="4 11" id="KW-0276">Fatty acid metabolism</keyword>
<feature type="binding site" evidence="9">
    <location>
        <begin position="170"/>
        <end position="174"/>
    </location>
    <ligand>
        <name>NADP(+)</name>
        <dbReference type="ChEBI" id="CHEBI:58349"/>
    </ligand>
</feature>
<evidence type="ECO:0000256" key="1">
    <source>
        <dbReference type="ARBA" id="ARBA00005194"/>
    </source>
</evidence>
<dbReference type="NCBIfam" id="TIGR01829">
    <property type="entry name" value="AcAcCoA_reduct"/>
    <property type="match status" value="1"/>
</dbReference>
<comment type="caution">
    <text evidence="13">The sequence shown here is derived from an EMBL/GenBank/DDBJ whole genome shotgun (WGS) entry which is preliminary data.</text>
</comment>
<dbReference type="GO" id="GO:0042619">
    <property type="term" value="P:poly-hydroxybutyrate biosynthetic process"/>
    <property type="evidence" value="ECO:0007669"/>
    <property type="project" value="InterPro"/>
</dbReference>
<dbReference type="PRINTS" id="PR00080">
    <property type="entry name" value="SDRFAMILY"/>
</dbReference>
<dbReference type="GO" id="GO:0004316">
    <property type="term" value="F:3-oxoacyl-[acyl-carrier-protein] reductase (NADPH) activity"/>
    <property type="evidence" value="ECO:0007669"/>
    <property type="project" value="UniProtKB-UniRule"/>
</dbReference>
<dbReference type="Pfam" id="PF00106">
    <property type="entry name" value="adh_short"/>
    <property type="match status" value="1"/>
</dbReference>
<feature type="binding site" evidence="9">
    <location>
        <position position="203"/>
    </location>
    <ligand>
        <name>NADP(+)</name>
        <dbReference type="ChEBI" id="CHEBI:58349"/>
    </ligand>
</feature>
<dbReference type="InterPro" id="IPR036291">
    <property type="entry name" value="NAD(P)-bd_dom_sf"/>
</dbReference>
<dbReference type="PANTHER" id="PTHR42879:SF2">
    <property type="entry name" value="3-OXOACYL-[ACYL-CARRIER-PROTEIN] REDUCTASE FABG"/>
    <property type="match status" value="1"/>
</dbReference>
<dbReference type="NCBIfam" id="NF005559">
    <property type="entry name" value="PRK07231.1"/>
    <property type="match status" value="1"/>
</dbReference>
<feature type="binding site" evidence="9">
    <location>
        <position position="105"/>
    </location>
    <ligand>
        <name>NADP(+)</name>
        <dbReference type="ChEBI" id="CHEBI:58349"/>
    </ligand>
</feature>
<dbReference type="FunFam" id="3.40.50.720:FF:000173">
    <property type="entry name" value="3-oxoacyl-[acyl-carrier protein] reductase"/>
    <property type="match status" value="1"/>
</dbReference>
<feature type="domain" description="Ketoreductase" evidence="12">
    <location>
        <begin position="21"/>
        <end position="201"/>
    </location>
</feature>
<evidence type="ECO:0000256" key="8">
    <source>
        <dbReference type="PIRSR" id="PIRSR611284-1"/>
    </source>
</evidence>
<dbReference type="RefSeq" id="WP_152151178.1">
    <property type="nucleotide sequence ID" value="NZ_WEIO01000004.1"/>
</dbReference>
<protein>
    <recommendedName>
        <fullName evidence="3 11">3-oxoacyl-[acyl-carrier-protein] reductase</fullName>
        <ecNumber evidence="3 11">1.1.1.100</ecNumber>
    </recommendedName>
</protein>
<evidence type="ECO:0000256" key="10">
    <source>
        <dbReference type="RuleBase" id="RU000363"/>
    </source>
</evidence>
<dbReference type="GO" id="GO:0051287">
    <property type="term" value="F:NAD binding"/>
    <property type="evidence" value="ECO:0007669"/>
    <property type="project" value="UniProtKB-UniRule"/>
</dbReference>
<reference evidence="13 14" key="1">
    <citation type="submission" date="2019-10" db="EMBL/GenBank/DDBJ databases">
        <title>Bacillus aerolatum sp. nov., isolated from bioaerosol of sport playgrounds.</title>
        <authorList>
            <person name="Chen P."/>
            <person name="Zhang G."/>
        </authorList>
    </citation>
    <scope>NUCLEOTIDE SEQUENCE [LARGE SCALE GENOMIC DNA]</scope>
    <source>
        <strain evidence="13 14">CX253</strain>
    </source>
</reference>
<evidence type="ECO:0000256" key="6">
    <source>
        <dbReference type="ARBA" id="ARBA00023160"/>
    </source>
</evidence>
<dbReference type="GO" id="GO:0005737">
    <property type="term" value="C:cytoplasm"/>
    <property type="evidence" value="ECO:0007669"/>
    <property type="project" value="InterPro"/>
</dbReference>
<dbReference type="InterPro" id="IPR057326">
    <property type="entry name" value="KR_dom"/>
</dbReference>
<evidence type="ECO:0000256" key="11">
    <source>
        <dbReference type="RuleBase" id="RU366074"/>
    </source>
</evidence>
<evidence type="ECO:0000313" key="13">
    <source>
        <dbReference type="EMBL" id="KAB7707179.1"/>
    </source>
</evidence>
<proteinExistence type="inferred from homology"/>
<evidence type="ECO:0000313" key="14">
    <source>
        <dbReference type="Proteomes" id="UP000429595"/>
    </source>
</evidence>